<reference evidence="1" key="1">
    <citation type="submission" date="2020-05" db="EMBL/GenBank/DDBJ databases">
        <authorList>
            <person name="Chiriac C."/>
            <person name="Salcher M."/>
            <person name="Ghai R."/>
            <person name="Kavagutti S V."/>
        </authorList>
    </citation>
    <scope>NUCLEOTIDE SEQUENCE</scope>
</reference>
<name>A0A6J7U4K2_9ZZZZ</name>
<gene>
    <name evidence="1" type="ORF">UFOPK4355_00216</name>
</gene>
<evidence type="ECO:0000313" key="1">
    <source>
        <dbReference type="EMBL" id="CAB5059826.1"/>
    </source>
</evidence>
<sequence>MVVLNTGNLIFDGTPFDALNNDAVKSAYLGDTSLEETAESSEK</sequence>
<proteinExistence type="predicted"/>
<dbReference type="EMBL" id="CAFBQT010000014">
    <property type="protein sequence ID" value="CAB5059826.1"/>
    <property type="molecule type" value="Genomic_DNA"/>
</dbReference>
<dbReference type="AlphaFoldDB" id="A0A6J7U4K2"/>
<accession>A0A6J7U4K2</accession>
<organism evidence="1">
    <name type="scientific">freshwater metagenome</name>
    <dbReference type="NCBI Taxonomy" id="449393"/>
    <lineage>
        <taxon>unclassified sequences</taxon>
        <taxon>metagenomes</taxon>
        <taxon>ecological metagenomes</taxon>
    </lineage>
</organism>
<protein>
    <submittedName>
        <fullName evidence="1">Unannotated protein</fullName>
    </submittedName>
</protein>